<organism evidence="2 3">
    <name type="scientific">Tessaracoccus oleiagri</name>
    <dbReference type="NCBI Taxonomy" id="686624"/>
    <lineage>
        <taxon>Bacteria</taxon>
        <taxon>Bacillati</taxon>
        <taxon>Actinomycetota</taxon>
        <taxon>Actinomycetes</taxon>
        <taxon>Propionibacteriales</taxon>
        <taxon>Propionibacteriaceae</taxon>
        <taxon>Tessaracoccus</taxon>
    </lineage>
</organism>
<sequence length="196" mass="21441">MVSGGAGSRAALLRWVRWLWMVPVVLWLVLTWVTFSPGASVSSVALWLAVASPALIVGYRALFIAGLSVSQSGPQVIYRGLVAARSIDVSSIEEFEIWDVNFFSGVSAGFVQVRRTGKRPVVLWALGYATPDTHDILLREMEGTCADLWGWAARDSGQPRRAESLAPTRIRPSVIEVVSSDILGRRTLWSGSIRSK</sequence>
<proteinExistence type="predicted"/>
<dbReference type="EMBL" id="FNGP01000001">
    <property type="protein sequence ID" value="SDL07688.1"/>
    <property type="molecule type" value="Genomic_DNA"/>
</dbReference>
<keyword evidence="1" id="KW-0812">Transmembrane</keyword>
<evidence type="ECO:0000313" key="3">
    <source>
        <dbReference type="Proteomes" id="UP000199475"/>
    </source>
</evidence>
<feature type="transmembrane region" description="Helical" evidence="1">
    <location>
        <begin position="12"/>
        <end position="33"/>
    </location>
</feature>
<accession>A0A1G9H3Z2</accession>
<evidence type="ECO:0000313" key="2">
    <source>
        <dbReference type="EMBL" id="SDL07688.1"/>
    </source>
</evidence>
<keyword evidence="1" id="KW-0472">Membrane</keyword>
<dbReference type="AlphaFoldDB" id="A0A1G9H3Z2"/>
<dbReference type="Proteomes" id="UP000199475">
    <property type="component" value="Unassembled WGS sequence"/>
</dbReference>
<reference evidence="2 3" key="1">
    <citation type="submission" date="2016-10" db="EMBL/GenBank/DDBJ databases">
        <authorList>
            <person name="de Groot N.N."/>
        </authorList>
    </citation>
    <scope>NUCLEOTIDE SEQUENCE [LARGE SCALE GENOMIC DNA]</scope>
    <source>
        <strain evidence="2 3">CGMCC 1.9159</strain>
    </source>
</reference>
<evidence type="ECO:0000256" key="1">
    <source>
        <dbReference type="SAM" id="Phobius"/>
    </source>
</evidence>
<keyword evidence="1" id="KW-1133">Transmembrane helix</keyword>
<name>A0A1G9H3Z2_9ACTN</name>
<protein>
    <submittedName>
        <fullName evidence="2">Uncharacterized protein</fullName>
    </submittedName>
</protein>
<keyword evidence="3" id="KW-1185">Reference proteome</keyword>
<feature type="transmembrane region" description="Helical" evidence="1">
    <location>
        <begin position="45"/>
        <end position="69"/>
    </location>
</feature>
<gene>
    <name evidence="2" type="ORF">SAMN04488242_0065</name>
</gene>